<evidence type="ECO:0000259" key="3">
    <source>
        <dbReference type="SMART" id="SM00343"/>
    </source>
</evidence>
<dbReference type="Gene3D" id="2.40.70.10">
    <property type="entry name" value="Acid Proteases"/>
    <property type="match status" value="1"/>
</dbReference>
<feature type="region of interest" description="Disordered" evidence="2">
    <location>
        <begin position="1"/>
        <end position="51"/>
    </location>
</feature>
<name>A0A166ERI2_9AGAM</name>
<dbReference type="SMART" id="SM00343">
    <property type="entry name" value="ZnF_C2HC"/>
    <property type="match status" value="1"/>
</dbReference>
<feature type="region of interest" description="Disordered" evidence="2">
    <location>
        <begin position="242"/>
        <end position="326"/>
    </location>
</feature>
<dbReference type="GO" id="GO:0003676">
    <property type="term" value="F:nucleic acid binding"/>
    <property type="evidence" value="ECO:0007669"/>
    <property type="project" value="InterPro"/>
</dbReference>
<gene>
    <name evidence="4" type="ORF">FIBSPDRAFT_958372</name>
</gene>
<feature type="compositionally biased region" description="Basic and acidic residues" evidence="2">
    <location>
        <begin position="317"/>
        <end position="326"/>
    </location>
</feature>
<protein>
    <recommendedName>
        <fullName evidence="3">CCHC-type domain-containing protein</fullName>
    </recommendedName>
</protein>
<sequence length="755" mass="85379">MSRRPINDESLSSSLSGSSSSDEDSDPDPNLFNLGVESGDSRDALTEKNRKRRAWQKRKNLIEKLKYQQAFLKVAPPTVYKGEVQASVFHKWVREIQEWTETGLLDTYQCLQACGKFSSDRVYRYYEQEVCNRGHHPELEQYFIGLYEYIFPATFRSAQLDKFDLCDQHTLSVRDYLRRLQDLADTIGGITDDDIVRVFFRRAIPSLRAALASDGYQVDSTSLVELEIKALAIEEGMEIAREAERKPREAPKPYSGNPRSNDNRRPDRESGPAPSTYNKDKSRPQRGNAGISGSTRPVPTGKSGGGSYQKPAYTPRPDFKADQDRKKRLRDEGKCFLCESVTHLARDCPQSTQKKPPPGLNTMSFGMMTPTEVRLAALDEGSRSGLFAISIANEREDLWDVALATIHQATPLPRDQLGVTTDDAFTEDRFRFIEYGGPDSYLLKDNHDGQDHPVCRAQLIDPEFDLISYLISEKDNFYLDMADSPWGRKILSADPECEPKQETLEIEEFGTWVDEILGQAAEDWHLKGHPEGADDVRTIKVVDGVATNYSDEFMPELMSCSDSSDSDSESDWDLEDESDAPSLESIVEEDVPWALDVLEEVNYHLQCNAAGPSNQHRKSKRDPPAEPEVTHFLERTAMRLKGFDRICPRPIEVVVRVDGHNCRALLDSGSLSDFMSTMICDQLRVRKEELKEFIPLQLACSGSSSKIHARAMAKLEYQDISEDRVFDVCNLESYDLILGTPFMFQHMILLGLNPT</sequence>
<reference evidence="4" key="1">
    <citation type="journal article" date="2016" name="Mol. Biol. Evol.">
        <title>Comparative Genomics of Early-Diverging Mushroom-Forming Fungi Provides Insights into the Origins of Lignocellulose Decay Capabilities.</title>
        <authorList>
            <person name="Nagy L.G."/>
            <person name="Riley R."/>
            <person name="Tritt A."/>
            <person name="Adam C."/>
            <person name="Daum C."/>
            <person name="Floudas D."/>
            <person name="Sun H."/>
            <person name="Yadav J.S."/>
            <person name="Pangilinan J."/>
            <person name="Larsson K.H."/>
            <person name="Matsuura K."/>
            <person name="Barry K."/>
            <person name="Labutti K."/>
            <person name="Kuo R."/>
            <person name="Ohm R.A."/>
            <person name="Bhattacharya S.S."/>
            <person name="Shirouzu T."/>
            <person name="Yoshinaga Y."/>
            <person name="Martin F.M."/>
            <person name="Grigoriev I.V."/>
            <person name="Hibbett D.S."/>
        </authorList>
    </citation>
    <scope>NUCLEOTIDE SEQUENCE [LARGE SCALE GENOMIC DNA]</scope>
    <source>
        <strain evidence="4">CBS 109695</strain>
    </source>
</reference>
<dbReference type="SUPFAM" id="SSF57756">
    <property type="entry name" value="Retrovirus zinc finger-like domains"/>
    <property type="match status" value="1"/>
</dbReference>
<evidence type="ECO:0000313" key="4">
    <source>
        <dbReference type="EMBL" id="KZP16035.1"/>
    </source>
</evidence>
<feature type="compositionally biased region" description="Basic and acidic residues" evidence="2">
    <location>
        <begin position="242"/>
        <end position="251"/>
    </location>
</feature>
<dbReference type="OrthoDB" id="2693297at2759"/>
<feature type="compositionally biased region" description="Basic and acidic residues" evidence="2">
    <location>
        <begin position="261"/>
        <end position="270"/>
    </location>
</feature>
<dbReference type="CDD" id="cd00303">
    <property type="entry name" value="retropepsin_like"/>
    <property type="match status" value="1"/>
</dbReference>
<dbReference type="InterPro" id="IPR036875">
    <property type="entry name" value="Znf_CCHC_sf"/>
</dbReference>
<dbReference type="InterPro" id="IPR001878">
    <property type="entry name" value="Znf_CCHC"/>
</dbReference>
<organism evidence="4">
    <name type="scientific">Athelia psychrophila</name>
    <dbReference type="NCBI Taxonomy" id="1759441"/>
    <lineage>
        <taxon>Eukaryota</taxon>
        <taxon>Fungi</taxon>
        <taxon>Dikarya</taxon>
        <taxon>Basidiomycota</taxon>
        <taxon>Agaricomycotina</taxon>
        <taxon>Agaricomycetes</taxon>
        <taxon>Agaricomycetidae</taxon>
        <taxon>Atheliales</taxon>
        <taxon>Atheliaceae</taxon>
        <taxon>Athelia</taxon>
    </lineage>
</organism>
<feature type="compositionally biased region" description="Basic and acidic residues" evidence="2">
    <location>
        <begin position="39"/>
        <end position="48"/>
    </location>
</feature>
<keyword evidence="1" id="KW-0507">mRNA processing</keyword>
<dbReference type="InterPro" id="IPR021109">
    <property type="entry name" value="Peptidase_aspartic_dom_sf"/>
</dbReference>
<dbReference type="EMBL" id="KV417598">
    <property type="protein sequence ID" value="KZP16035.1"/>
    <property type="molecule type" value="Genomic_DNA"/>
</dbReference>
<feature type="region of interest" description="Disordered" evidence="2">
    <location>
        <begin position="556"/>
        <end position="583"/>
    </location>
</feature>
<dbReference type="GO" id="GO:0008270">
    <property type="term" value="F:zinc ion binding"/>
    <property type="evidence" value="ECO:0007669"/>
    <property type="project" value="InterPro"/>
</dbReference>
<feature type="domain" description="CCHC-type" evidence="3">
    <location>
        <begin position="334"/>
        <end position="350"/>
    </location>
</feature>
<dbReference type="STRING" id="436010.A0A166ERI2"/>
<evidence type="ECO:0000256" key="2">
    <source>
        <dbReference type="SAM" id="MobiDB-lite"/>
    </source>
</evidence>
<feature type="compositionally biased region" description="Low complexity" evidence="2">
    <location>
        <begin position="8"/>
        <end position="20"/>
    </location>
</feature>
<evidence type="ECO:0000256" key="1">
    <source>
        <dbReference type="ARBA" id="ARBA00022664"/>
    </source>
</evidence>
<dbReference type="AlphaFoldDB" id="A0A166ERI2"/>
<proteinExistence type="predicted"/>
<feature type="compositionally biased region" description="Acidic residues" evidence="2">
    <location>
        <begin position="564"/>
        <end position="579"/>
    </location>
</feature>
<accession>A0A166ERI2</accession>
<dbReference type="GO" id="GO:0006397">
    <property type="term" value="P:mRNA processing"/>
    <property type="evidence" value="ECO:0007669"/>
    <property type="project" value="UniProtKB-KW"/>
</dbReference>